<dbReference type="AlphaFoldDB" id="A0A1I2R0A3"/>
<evidence type="ECO:0000313" key="2">
    <source>
        <dbReference type="Proteomes" id="UP000198724"/>
    </source>
</evidence>
<dbReference type="STRING" id="1436961.SAMN05421739_102182"/>
<protein>
    <submittedName>
        <fullName evidence="1">Uncharacterized protein</fullName>
    </submittedName>
</protein>
<gene>
    <name evidence="1" type="ORF">SAMN05421739_102182</name>
</gene>
<dbReference type="Proteomes" id="UP000198724">
    <property type="component" value="Unassembled WGS sequence"/>
</dbReference>
<dbReference type="RefSeq" id="WP_092099656.1">
    <property type="nucleotide sequence ID" value="NZ_FOOT01000002.1"/>
</dbReference>
<keyword evidence="2" id="KW-1185">Reference proteome</keyword>
<evidence type="ECO:0000313" key="1">
    <source>
        <dbReference type="EMBL" id="SFG32939.1"/>
    </source>
</evidence>
<proteinExistence type="predicted"/>
<sequence length="328" mass="38490">MSTFLLNLNPIQILNAFEAIHHFSIEDKDCQFLFKSQIGKTEELRKSKAIQLLHERPDIKWEVIETDGSWIGKIKQFNAFIQLIKNHKSKYKGNNEYRIFIGNYFTSLYRAVSNRIGGQLIVLDEGTTTLVVDLYRNKPISLSSRLKLLFNYDERFRSQLTFFTAMGKVNEIDTWLENTYSYFKKHLLVLNKNEEIWIIGTPLAELAYVSHKYYTSLIRNAVEPYINLYKIKYFLHGGENSQLKKKAFEGFGFDIINLNYPIELYLLKGRSIPYQVVSPFSSVNFYFSKMLSEKSKLIIPEIDEKEVSPLFIEKFKVIKEQQARFLCS</sequence>
<dbReference type="OrthoDB" id="1177214at2"/>
<accession>A0A1I2R0A3</accession>
<reference evidence="2" key="1">
    <citation type="submission" date="2016-10" db="EMBL/GenBank/DDBJ databases">
        <authorList>
            <person name="Varghese N."/>
            <person name="Submissions S."/>
        </authorList>
    </citation>
    <scope>NUCLEOTIDE SEQUENCE [LARGE SCALE GENOMIC DNA]</scope>
    <source>
        <strain evidence="2">LP51</strain>
    </source>
</reference>
<organism evidence="1 2">
    <name type="scientific">Pontibacter chinhatensis</name>
    <dbReference type="NCBI Taxonomy" id="1436961"/>
    <lineage>
        <taxon>Bacteria</taxon>
        <taxon>Pseudomonadati</taxon>
        <taxon>Bacteroidota</taxon>
        <taxon>Cytophagia</taxon>
        <taxon>Cytophagales</taxon>
        <taxon>Hymenobacteraceae</taxon>
        <taxon>Pontibacter</taxon>
    </lineage>
</organism>
<dbReference type="EMBL" id="FOOT01000002">
    <property type="protein sequence ID" value="SFG32939.1"/>
    <property type="molecule type" value="Genomic_DNA"/>
</dbReference>
<name>A0A1I2R0A3_9BACT</name>